<proteinExistence type="predicted"/>
<dbReference type="InterPro" id="IPR017937">
    <property type="entry name" value="Thioredoxin_CS"/>
</dbReference>
<dbReference type="PANTHER" id="PTHR15337">
    <property type="entry name" value="ANTERIOR GRADIENT PROTEIN-RELATED"/>
    <property type="match status" value="1"/>
</dbReference>
<dbReference type="InterPro" id="IPR004879">
    <property type="entry name" value="Ssp411-like_TRX"/>
</dbReference>
<dbReference type="SUPFAM" id="SSF52833">
    <property type="entry name" value="Thioredoxin-like"/>
    <property type="match status" value="1"/>
</dbReference>
<sequence>MKPIIYLLLFMLPAAVSGQEKGIQFRHFESWDQVLTQAKKEQKFIFVDVYTTWCVPCKMMSMEIFPREDVGTFMNKNFISIKVQMDSSKSDPPGIKQWYADAAKIKALYNIRNYPTLLYFDPAGNQVHRTVGQSGADEFIQNSADALDSNTQYLTMLKKANSGENLSPDFLKALTIGAWKASEREKSKFYARQYLSLVDDQQLLSEEGINFVTIHTERTTDPGFQFFLRNKQKIDSIKGEGTAFSTINWYMSKDVEDLVSINPTRPDWTKIYKDIKGRFPHYADELIIKRKIKYYTDRRDWAKVDRNVYLLIPEYGRMLTANELNGYAYNVFLNCNEVSYLKNALQWTSIMRSKEKDHSILFTRASLLYKLGRAKEAIGIIEQIIASSADQDLSGMEELLKMMQNGKKTWIEN</sequence>
<feature type="domain" description="Thioredoxin" evidence="3">
    <location>
        <begin position="1"/>
        <end position="149"/>
    </location>
</feature>
<evidence type="ECO:0000256" key="2">
    <source>
        <dbReference type="ARBA" id="ARBA00023284"/>
    </source>
</evidence>
<gene>
    <name evidence="4" type="ORF">SAMN04488023_11963</name>
</gene>
<dbReference type="RefSeq" id="WP_175474578.1">
    <property type="nucleotide sequence ID" value="NZ_FOGG01000019.1"/>
</dbReference>
<dbReference type="InterPro" id="IPR013766">
    <property type="entry name" value="Thioredoxin_domain"/>
</dbReference>
<dbReference type="AlphaFoldDB" id="A0A1H9SUA6"/>
<dbReference type="Pfam" id="PF03190">
    <property type="entry name" value="Thioredox_DsbH"/>
    <property type="match status" value="1"/>
</dbReference>
<protein>
    <recommendedName>
        <fullName evidence="3">Thioredoxin domain-containing protein</fullName>
    </recommendedName>
</protein>
<keyword evidence="2" id="KW-0676">Redox-active center</keyword>
<reference evidence="4 5" key="1">
    <citation type="submission" date="2016-10" db="EMBL/GenBank/DDBJ databases">
        <authorList>
            <person name="de Groot N.N."/>
        </authorList>
    </citation>
    <scope>NUCLEOTIDE SEQUENCE [LARGE SCALE GENOMIC DNA]</scope>
    <source>
        <strain evidence="4 5">DSM 18610</strain>
    </source>
</reference>
<dbReference type="EMBL" id="FOGG01000019">
    <property type="protein sequence ID" value="SER87919.1"/>
    <property type="molecule type" value="Genomic_DNA"/>
</dbReference>
<evidence type="ECO:0000259" key="3">
    <source>
        <dbReference type="PROSITE" id="PS51352"/>
    </source>
</evidence>
<evidence type="ECO:0000256" key="1">
    <source>
        <dbReference type="ARBA" id="ARBA00022729"/>
    </source>
</evidence>
<dbReference type="PROSITE" id="PS00194">
    <property type="entry name" value="THIOREDOXIN_1"/>
    <property type="match status" value="1"/>
</dbReference>
<dbReference type="InterPro" id="IPR051099">
    <property type="entry name" value="AGR/TXD"/>
</dbReference>
<dbReference type="PROSITE" id="PS51352">
    <property type="entry name" value="THIOREDOXIN_2"/>
    <property type="match status" value="1"/>
</dbReference>
<evidence type="ECO:0000313" key="4">
    <source>
        <dbReference type="EMBL" id="SER87919.1"/>
    </source>
</evidence>
<dbReference type="Gene3D" id="3.40.30.10">
    <property type="entry name" value="Glutaredoxin"/>
    <property type="match status" value="1"/>
</dbReference>
<evidence type="ECO:0000313" key="5">
    <source>
        <dbReference type="Proteomes" id="UP000199572"/>
    </source>
</evidence>
<organism evidence="4 5">
    <name type="scientific">Pedobacter rhizosphaerae</name>
    <dbReference type="NCBI Taxonomy" id="390241"/>
    <lineage>
        <taxon>Bacteria</taxon>
        <taxon>Pseudomonadati</taxon>
        <taxon>Bacteroidota</taxon>
        <taxon>Sphingobacteriia</taxon>
        <taxon>Sphingobacteriales</taxon>
        <taxon>Sphingobacteriaceae</taxon>
        <taxon>Pedobacter</taxon>
    </lineage>
</organism>
<dbReference type="Proteomes" id="UP000199572">
    <property type="component" value="Unassembled WGS sequence"/>
</dbReference>
<name>A0A1H9SUA6_9SPHI</name>
<dbReference type="PANTHER" id="PTHR15337:SF11">
    <property type="entry name" value="THIOREDOXIN DOMAIN-CONTAINING PROTEIN"/>
    <property type="match status" value="1"/>
</dbReference>
<dbReference type="STRING" id="390241.SAMN04488023_11963"/>
<keyword evidence="1" id="KW-0732">Signal</keyword>
<accession>A0A1H9SUA6</accession>
<keyword evidence="5" id="KW-1185">Reference proteome</keyword>
<dbReference type="InterPro" id="IPR036249">
    <property type="entry name" value="Thioredoxin-like_sf"/>
</dbReference>